<protein>
    <recommendedName>
        <fullName evidence="5">Peptide-methionine (R)-S-oxide reductase</fullName>
        <ecNumber evidence="5">1.8.4.12</ecNumber>
    </recommendedName>
</protein>
<comment type="cofactor">
    <cofactor evidence="5">
        <name>Zn(2+)</name>
        <dbReference type="ChEBI" id="CHEBI:29105"/>
    </cofactor>
    <text evidence="5">Binds 1 zinc ion per subunit.</text>
</comment>
<comment type="catalytic activity">
    <reaction evidence="5">
        <text>L-methionyl-[protein] + [thioredoxin]-disulfide + H2O = L-methionyl-(R)-S-oxide-[protein] + [thioredoxin]-dithiol</text>
        <dbReference type="Rhea" id="RHEA:24164"/>
        <dbReference type="Rhea" id="RHEA-COMP:10698"/>
        <dbReference type="Rhea" id="RHEA-COMP:10700"/>
        <dbReference type="Rhea" id="RHEA-COMP:12313"/>
        <dbReference type="Rhea" id="RHEA-COMP:12314"/>
        <dbReference type="ChEBI" id="CHEBI:15377"/>
        <dbReference type="ChEBI" id="CHEBI:16044"/>
        <dbReference type="ChEBI" id="CHEBI:29950"/>
        <dbReference type="ChEBI" id="CHEBI:45764"/>
        <dbReference type="ChEBI" id="CHEBI:50058"/>
        <dbReference type="EC" id="1.8.4.12"/>
    </reaction>
</comment>
<dbReference type="Gene3D" id="2.170.150.20">
    <property type="entry name" value="Peptide methionine sulfoxide reductase"/>
    <property type="match status" value="1"/>
</dbReference>
<evidence type="ECO:0000256" key="4">
    <source>
        <dbReference type="ARBA" id="ARBA00023002"/>
    </source>
</evidence>
<dbReference type="GO" id="GO:0046872">
    <property type="term" value="F:metal ion binding"/>
    <property type="evidence" value="ECO:0007669"/>
    <property type="project" value="UniProtKB-KW"/>
</dbReference>
<feature type="domain" description="MsrB" evidence="6">
    <location>
        <begin position="75"/>
        <end position="199"/>
    </location>
</feature>
<keyword evidence="3 5" id="KW-0862">Zinc</keyword>
<keyword evidence="2 5" id="KW-0479">Metal-binding</keyword>
<dbReference type="PANTHER" id="PTHR46081:SF8">
    <property type="entry name" value="PEPTIDE METHIONINE SULFOXIDE REDUCTASE 2"/>
    <property type="match status" value="1"/>
</dbReference>
<dbReference type="PANTHER" id="PTHR46081">
    <property type="entry name" value="PEPTIDE METHIONINE SULFOXIDE REDUCTASE 2"/>
    <property type="match status" value="1"/>
</dbReference>
<evidence type="ECO:0000256" key="2">
    <source>
        <dbReference type="ARBA" id="ARBA00022723"/>
    </source>
</evidence>
<reference evidence="7 8" key="1">
    <citation type="journal article" date="2023" name="Mol. Phylogenet. Evol.">
        <title>Genome-scale phylogeny and comparative genomics of the fungal order Sordariales.</title>
        <authorList>
            <person name="Hensen N."/>
            <person name="Bonometti L."/>
            <person name="Westerberg I."/>
            <person name="Brannstrom I.O."/>
            <person name="Guillou S."/>
            <person name="Cros-Aarteil S."/>
            <person name="Calhoun S."/>
            <person name="Haridas S."/>
            <person name="Kuo A."/>
            <person name="Mondo S."/>
            <person name="Pangilinan J."/>
            <person name="Riley R."/>
            <person name="LaButti K."/>
            <person name="Andreopoulos B."/>
            <person name="Lipzen A."/>
            <person name="Chen C."/>
            <person name="Yan M."/>
            <person name="Daum C."/>
            <person name="Ng V."/>
            <person name="Clum A."/>
            <person name="Steindorff A."/>
            <person name="Ohm R.A."/>
            <person name="Martin F."/>
            <person name="Silar P."/>
            <person name="Natvig D.O."/>
            <person name="Lalanne C."/>
            <person name="Gautier V."/>
            <person name="Ament-Velasquez S.L."/>
            <person name="Kruys A."/>
            <person name="Hutchinson M.I."/>
            <person name="Powell A.J."/>
            <person name="Barry K."/>
            <person name="Miller A.N."/>
            <person name="Grigoriev I.V."/>
            <person name="Debuchy R."/>
            <person name="Gladieux P."/>
            <person name="Hiltunen Thoren M."/>
            <person name="Johannesson H."/>
        </authorList>
    </citation>
    <scope>NUCLEOTIDE SEQUENCE [LARGE SCALE GENOMIC DNA]</scope>
    <source>
        <strain evidence="7 8">FGSC 10403</strain>
    </source>
</reference>
<comment type="caution">
    <text evidence="7">The sequence shown here is derived from an EMBL/GenBank/DDBJ whole genome shotgun (WGS) entry which is preliminary data.</text>
</comment>
<dbReference type="GO" id="GO:0030091">
    <property type="term" value="P:protein repair"/>
    <property type="evidence" value="ECO:0007669"/>
    <property type="project" value="InterPro"/>
</dbReference>
<sequence length="212" mass="23513">MCYYLQAANLLRILRTLSTFTQRRRIPQHASFRTGNNIILKSSMPTIPFLGSFFGSSSSSSSQKMPENYPVQKSADEWRAVLSPQQFRILREKGTEPAGTGKFDKHYPSAGVYTCAGCHAPLYKASHKFNSGCGWPAYFDTIPGAVTRHEDRTFGMTRTEIVCSNCGGHLGHVFKGEGFNTPTDERHCVNSISLSFSEEDSAAEKKGDGERK</sequence>
<dbReference type="AlphaFoldDB" id="A0AAJ0I7F8"/>
<name>A0AAJ0I7F8_9PEZI</name>
<evidence type="ECO:0000256" key="1">
    <source>
        <dbReference type="ARBA" id="ARBA00007174"/>
    </source>
</evidence>
<evidence type="ECO:0000313" key="7">
    <source>
        <dbReference type="EMBL" id="KAK3492358.1"/>
    </source>
</evidence>
<dbReference type="GeneID" id="87872628"/>
<dbReference type="InterPro" id="IPR028427">
    <property type="entry name" value="Met_Sox_Rdtase_MsrB"/>
</dbReference>
<dbReference type="EC" id="1.8.4.12" evidence="5"/>
<dbReference type="EMBL" id="JAULSX010000004">
    <property type="protein sequence ID" value="KAK3492358.1"/>
    <property type="molecule type" value="Genomic_DNA"/>
</dbReference>
<evidence type="ECO:0000256" key="5">
    <source>
        <dbReference type="RuleBase" id="RU365044"/>
    </source>
</evidence>
<evidence type="ECO:0000256" key="3">
    <source>
        <dbReference type="ARBA" id="ARBA00022833"/>
    </source>
</evidence>
<dbReference type="RefSeq" id="XP_062692816.1">
    <property type="nucleotide sequence ID" value="XM_062835006.1"/>
</dbReference>
<evidence type="ECO:0000259" key="6">
    <source>
        <dbReference type="PROSITE" id="PS51790"/>
    </source>
</evidence>
<comment type="similarity">
    <text evidence="1 5">Belongs to the MsrB Met sulfoxide reductase family.</text>
</comment>
<dbReference type="NCBIfam" id="TIGR00357">
    <property type="entry name" value="peptide-methionine (R)-S-oxide reductase MsrB"/>
    <property type="match status" value="1"/>
</dbReference>
<organism evidence="7 8">
    <name type="scientific">Neurospora hispaniola</name>
    <dbReference type="NCBI Taxonomy" id="588809"/>
    <lineage>
        <taxon>Eukaryota</taxon>
        <taxon>Fungi</taxon>
        <taxon>Dikarya</taxon>
        <taxon>Ascomycota</taxon>
        <taxon>Pezizomycotina</taxon>
        <taxon>Sordariomycetes</taxon>
        <taxon>Sordariomycetidae</taxon>
        <taxon>Sordariales</taxon>
        <taxon>Sordariaceae</taxon>
        <taxon>Neurospora</taxon>
    </lineage>
</organism>
<gene>
    <name evidence="7" type="ORF">B0T23DRAFT_317568</name>
</gene>
<dbReference type="InterPro" id="IPR002579">
    <property type="entry name" value="Met_Sox_Rdtase_MsrB_dom"/>
</dbReference>
<evidence type="ECO:0000313" key="8">
    <source>
        <dbReference type="Proteomes" id="UP001285908"/>
    </source>
</evidence>
<proteinExistence type="inferred from homology"/>
<dbReference type="PROSITE" id="PS51790">
    <property type="entry name" value="MSRB"/>
    <property type="match status" value="1"/>
</dbReference>
<dbReference type="Proteomes" id="UP001285908">
    <property type="component" value="Unassembled WGS sequence"/>
</dbReference>
<accession>A0AAJ0I7F8</accession>
<dbReference type="GO" id="GO:0033743">
    <property type="term" value="F:peptide-methionine (R)-S-oxide reductase activity"/>
    <property type="evidence" value="ECO:0007669"/>
    <property type="project" value="UniProtKB-EC"/>
</dbReference>
<dbReference type="Pfam" id="PF01641">
    <property type="entry name" value="SelR"/>
    <property type="match status" value="1"/>
</dbReference>
<keyword evidence="4 5" id="KW-0560">Oxidoreductase</keyword>
<keyword evidence="8" id="KW-1185">Reference proteome</keyword>
<dbReference type="SUPFAM" id="SSF51316">
    <property type="entry name" value="Mss4-like"/>
    <property type="match status" value="1"/>
</dbReference>
<dbReference type="InterPro" id="IPR011057">
    <property type="entry name" value="Mss4-like_sf"/>
</dbReference>
<dbReference type="GO" id="GO:0006979">
    <property type="term" value="P:response to oxidative stress"/>
    <property type="evidence" value="ECO:0007669"/>
    <property type="project" value="InterPro"/>
</dbReference>